<dbReference type="AlphaFoldDB" id="A0A6A5Z315"/>
<keyword evidence="1" id="KW-0732">Signal</keyword>
<proteinExistence type="predicted"/>
<dbReference type="Proteomes" id="UP000799770">
    <property type="component" value="Unassembled WGS sequence"/>
</dbReference>
<protein>
    <submittedName>
        <fullName evidence="2">Uncharacterized protein</fullName>
    </submittedName>
</protein>
<evidence type="ECO:0000313" key="2">
    <source>
        <dbReference type="EMBL" id="KAF2113859.1"/>
    </source>
</evidence>
<evidence type="ECO:0000256" key="1">
    <source>
        <dbReference type="SAM" id="SignalP"/>
    </source>
</evidence>
<keyword evidence="3" id="KW-1185">Reference proteome</keyword>
<feature type="signal peptide" evidence="1">
    <location>
        <begin position="1"/>
        <end position="20"/>
    </location>
</feature>
<sequence>MHVMFKMLMVYFLAAATALGAALPASDTAIIADGDPSNATSLARRWVGGTCSFHAKIDQTCYQKFLGSKPKHWTDLTFTKGILDGAGNEIPKLRFSESWNAKNPVKGTRFAVTDVFDIVTGDRMSIGGFADKVLLLFKWYEWKDNKGGMHEKMTYEYGCQWDEDVHKSDAKCGGWCDRGAWDKAKWPCDGVDKRTHEMDCYFKC</sequence>
<dbReference type="EMBL" id="ML977327">
    <property type="protein sequence ID" value="KAF2113859.1"/>
    <property type="molecule type" value="Genomic_DNA"/>
</dbReference>
<feature type="chain" id="PRO_5025506381" evidence="1">
    <location>
        <begin position="21"/>
        <end position="204"/>
    </location>
</feature>
<name>A0A6A5Z315_9PLEO</name>
<evidence type="ECO:0000313" key="3">
    <source>
        <dbReference type="Proteomes" id="UP000799770"/>
    </source>
</evidence>
<gene>
    <name evidence="2" type="ORF">BDV96DRAFT_578421</name>
</gene>
<organism evidence="2 3">
    <name type="scientific">Lophiotrema nucula</name>
    <dbReference type="NCBI Taxonomy" id="690887"/>
    <lineage>
        <taxon>Eukaryota</taxon>
        <taxon>Fungi</taxon>
        <taxon>Dikarya</taxon>
        <taxon>Ascomycota</taxon>
        <taxon>Pezizomycotina</taxon>
        <taxon>Dothideomycetes</taxon>
        <taxon>Pleosporomycetidae</taxon>
        <taxon>Pleosporales</taxon>
        <taxon>Lophiotremataceae</taxon>
        <taxon>Lophiotrema</taxon>
    </lineage>
</organism>
<reference evidence="2" key="1">
    <citation type="journal article" date="2020" name="Stud. Mycol.">
        <title>101 Dothideomycetes genomes: a test case for predicting lifestyles and emergence of pathogens.</title>
        <authorList>
            <person name="Haridas S."/>
            <person name="Albert R."/>
            <person name="Binder M."/>
            <person name="Bloem J."/>
            <person name="Labutti K."/>
            <person name="Salamov A."/>
            <person name="Andreopoulos B."/>
            <person name="Baker S."/>
            <person name="Barry K."/>
            <person name="Bills G."/>
            <person name="Bluhm B."/>
            <person name="Cannon C."/>
            <person name="Castanera R."/>
            <person name="Culley D."/>
            <person name="Daum C."/>
            <person name="Ezra D."/>
            <person name="Gonzalez J."/>
            <person name="Henrissat B."/>
            <person name="Kuo A."/>
            <person name="Liang C."/>
            <person name="Lipzen A."/>
            <person name="Lutzoni F."/>
            <person name="Magnuson J."/>
            <person name="Mondo S."/>
            <person name="Nolan M."/>
            <person name="Ohm R."/>
            <person name="Pangilinan J."/>
            <person name="Park H.-J."/>
            <person name="Ramirez L."/>
            <person name="Alfaro M."/>
            <person name="Sun H."/>
            <person name="Tritt A."/>
            <person name="Yoshinaga Y."/>
            <person name="Zwiers L.-H."/>
            <person name="Turgeon B."/>
            <person name="Goodwin S."/>
            <person name="Spatafora J."/>
            <person name="Crous P."/>
            <person name="Grigoriev I."/>
        </authorList>
    </citation>
    <scope>NUCLEOTIDE SEQUENCE</scope>
    <source>
        <strain evidence="2">CBS 627.86</strain>
    </source>
</reference>
<accession>A0A6A5Z315</accession>